<feature type="transmembrane region" description="Helical" evidence="7">
    <location>
        <begin position="384"/>
        <end position="403"/>
    </location>
</feature>
<feature type="transmembrane region" description="Helical" evidence="7">
    <location>
        <begin position="296"/>
        <end position="324"/>
    </location>
</feature>
<keyword evidence="5 7" id="KW-0472">Membrane</keyword>
<dbReference type="PANTHER" id="PTHR30572:SF4">
    <property type="entry name" value="ABC TRANSPORTER PERMEASE YTRF"/>
    <property type="match status" value="1"/>
</dbReference>
<evidence type="ECO:0000256" key="7">
    <source>
        <dbReference type="SAM" id="Phobius"/>
    </source>
</evidence>
<comment type="caution">
    <text evidence="10">The sequence shown here is derived from an EMBL/GenBank/DDBJ whole genome shotgun (WGS) entry which is preliminary data.</text>
</comment>
<feature type="domain" description="ABC3 transporter permease C-terminal" evidence="8">
    <location>
        <begin position="304"/>
        <end position="413"/>
    </location>
</feature>
<keyword evidence="4 7" id="KW-1133">Transmembrane helix</keyword>
<dbReference type="InterPro" id="IPR050250">
    <property type="entry name" value="Macrolide_Exporter_MacB"/>
</dbReference>
<feature type="domain" description="MacB-like periplasmic core" evidence="9">
    <location>
        <begin position="33"/>
        <end position="254"/>
    </location>
</feature>
<reference evidence="10 11" key="1">
    <citation type="journal article" date="2016" name="MBio">
        <title>Lateral Gene Transfer in a Heavy Metal-Contaminated-Groundwater Microbial Community.</title>
        <authorList>
            <person name="Hemme C.L."/>
            <person name="Green S.J."/>
            <person name="Rishishwar L."/>
            <person name="Prakash O."/>
            <person name="Pettenato A."/>
            <person name="Chakraborty R."/>
            <person name="Deutschbauer A.M."/>
            <person name="Van Nostrand J.D."/>
            <person name="Wu L."/>
            <person name="He Z."/>
            <person name="Jordan I.K."/>
            <person name="Hazen T.C."/>
            <person name="Arkin A.P."/>
            <person name="Kostka J.E."/>
            <person name="Zhou J."/>
        </authorList>
    </citation>
    <scope>NUCLEOTIDE SEQUENCE [LARGE SCALE GENOMIC DNA]</scope>
    <source>
        <strain evidence="10 11">FW104-T7</strain>
    </source>
</reference>
<comment type="subcellular location">
    <subcellularLocation>
        <location evidence="1">Cell membrane</location>
        <topology evidence="1">Multi-pass membrane protein</topology>
    </subcellularLocation>
</comment>
<dbReference type="eggNOG" id="COG0577">
    <property type="taxonomic scope" value="Bacteria"/>
</dbReference>
<dbReference type="Pfam" id="PF12704">
    <property type="entry name" value="MacB_PCD"/>
    <property type="match status" value="1"/>
</dbReference>
<evidence type="ECO:0000256" key="1">
    <source>
        <dbReference type="ARBA" id="ARBA00004651"/>
    </source>
</evidence>
<dbReference type="InterPro" id="IPR025857">
    <property type="entry name" value="MacB_PCD"/>
</dbReference>
<dbReference type="PANTHER" id="PTHR30572">
    <property type="entry name" value="MEMBRANE COMPONENT OF TRANSPORTER-RELATED"/>
    <property type="match status" value="1"/>
</dbReference>
<dbReference type="EMBL" id="LVJS01000029">
    <property type="protein sequence ID" value="KZC24354.1"/>
    <property type="molecule type" value="Genomic_DNA"/>
</dbReference>
<evidence type="ECO:0000313" key="10">
    <source>
        <dbReference type="EMBL" id="KZC24354.1"/>
    </source>
</evidence>
<evidence type="ECO:0000256" key="2">
    <source>
        <dbReference type="ARBA" id="ARBA00022475"/>
    </source>
</evidence>
<evidence type="ECO:0000259" key="8">
    <source>
        <dbReference type="Pfam" id="PF02687"/>
    </source>
</evidence>
<dbReference type="InterPro" id="IPR003838">
    <property type="entry name" value="ABC3_permease_C"/>
</dbReference>
<name>A0A154QJK4_9GAMM</name>
<organism evidence="10 11">
    <name type="scientific">Rhodanobacter thiooxydans</name>
    <dbReference type="NCBI Taxonomy" id="416169"/>
    <lineage>
        <taxon>Bacteria</taxon>
        <taxon>Pseudomonadati</taxon>
        <taxon>Pseudomonadota</taxon>
        <taxon>Gammaproteobacteria</taxon>
        <taxon>Lysobacterales</taxon>
        <taxon>Rhodanobacteraceae</taxon>
        <taxon>Rhodanobacter</taxon>
    </lineage>
</organism>
<dbReference type="GO" id="GO:0022857">
    <property type="term" value="F:transmembrane transporter activity"/>
    <property type="evidence" value="ECO:0007669"/>
    <property type="project" value="TreeGrafter"/>
</dbReference>
<accession>A0A154QJK4</accession>
<gene>
    <name evidence="10" type="ORF">RHOFW104T7_09190</name>
</gene>
<feature type="transmembrane region" description="Helical" evidence="7">
    <location>
        <begin position="352"/>
        <end position="372"/>
    </location>
</feature>
<keyword evidence="2" id="KW-1003">Cell membrane</keyword>
<dbReference type="RefSeq" id="WP_008439368.1">
    <property type="nucleotide sequence ID" value="NZ_LVJS01000029.1"/>
</dbReference>
<evidence type="ECO:0000256" key="6">
    <source>
        <dbReference type="ARBA" id="ARBA00038076"/>
    </source>
</evidence>
<protein>
    <submittedName>
        <fullName evidence="10">Peptide ABC transporter permease</fullName>
    </submittedName>
</protein>
<evidence type="ECO:0000313" key="11">
    <source>
        <dbReference type="Proteomes" id="UP000076131"/>
    </source>
</evidence>
<dbReference type="Pfam" id="PF02687">
    <property type="entry name" value="FtsX"/>
    <property type="match status" value="1"/>
</dbReference>
<dbReference type="GO" id="GO:0005886">
    <property type="term" value="C:plasma membrane"/>
    <property type="evidence" value="ECO:0007669"/>
    <property type="project" value="UniProtKB-SubCell"/>
</dbReference>
<dbReference type="STRING" id="416169.RHOFW104T7_09190"/>
<evidence type="ECO:0000256" key="5">
    <source>
        <dbReference type="ARBA" id="ARBA00023136"/>
    </source>
</evidence>
<dbReference type="Proteomes" id="UP000076131">
    <property type="component" value="Unassembled WGS sequence"/>
</dbReference>
<keyword evidence="3 7" id="KW-0812">Transmembrane</keyword>
<keyword evidence="11" id="KW-1185">Reference proteome</keyword>
<dbReference type="AlphaFoldDB" id="A0A154QJK4"/>
<proteinExistence type="inferred from homology"/>
<sequence>MNAVMQLRPILAALRRHKMATALIVLQIALTLAVVSNALFIVKTRVVHLSRPSGTDEAHLFAINNQWVGQPDVPHIHAQMRTDLATLRKLPGVRDAFASQAYPMQESGGGLVRIKQRVEQKKLQLALSYFADEHAIDTFGIALVAGRNFRADEIASLGPRDKVVPAVIIITRDLAHKLFPDGAAVGQRVYLRDDGPSKIIGVVDRLQGSYAGSGVRSIDEYTVLLPARYASADDGAAYASGVVYLVRAQPGRLAALLQSAPVALVAQNRMRLISPEDGVVTLAQAREKAYATDRGVAIMMGTMCALLLLATAGGIVGLSSFWVGQRRRSIGVRRALGATRGDILRYFQAENALIVGIGAVLGVALGIAANLSLMTHYELPRMPLWVLGVGVLLLWLLGQLAVLGPARRAAAVPPVEATRSV</sequence>
<evidence type="ECO:0000256" key="4">
    <source>
        <dbReference type="ARBA" id="ARBA00022989"/>
    </source>
</evidence>
<comment type="similarity">
    <text evidence="6">Belongs to the ABC-4 integral membrane protein family.</text>
</comment>
<evidence type="ECO:0000259" key="9">
    <source>
        <dbReference type="Pfam" id="PF12704"/>
    </source>
</evidence>
<evidence type="ECO:0000256" key="3">
    <source>
        <dbReference type="ARBA" id="ARBA00022692"/>
    </source>
</evidence>